<dbReference type="PANTHER" id="PTHR36698">
    <property type="entry name" value="BLL5892 PROTEIN"/>
    <property type="match status" value="1"/>
</dbReference>
<feature type="transmembrane region" description="Helical" evidence="2">
    <location>
        <begin position="6"/>
        <end position="29"/>
    </location>
</feature>
<name>A0A8J2YR27_9PROT</name>
<keyword evidence="5" id="KW-1185">Reference proteome</keyword>
<keyword evidence="2" id="KW-0472">Membrane</keyword>
<feature type="domain" description="Mce/MlaD" evidence="3">
    <location>
        <begin position="47"/>
        <end position="116"/>
    </location>
</feature>
<proteinExistence type="predicted"/>
<feature type="coiled-coil region" evidence="1">
    <location>
        <begin position="199"/>
        <end position="254"/>
    </location>
</feature>
<gene>
    <name evidence="4" type="ORF">GCM10011611_06070</name>
</gene>
<dbReference type="PANTHER" id="PTHR36698:SF2">
    <property type="entry name" value="MCE_MLAD DOMAIN-CONTAINING PROTEIN"/>
    <property type="match status" value="1"/>
</dbReference>
<dbReference type="AlphaFoldDB" id="A0A8J2YR27"/>
<dbReference type="Proteomes" id="UP000646365">
    <property type="component" value="Unassembled WGS sequence"/>
</dbReference>
<comment type="caution">
    <text evidence="4">The sequence shown here is derived from an EMBL/GenBank/DDBJ whole genome shotgun (WGS) entry which is preliminary data.</text>
</comment>
<dbReference type="RefSeq" id="WP_189042281.1">
    <property type="nucleotide sequence ID" value="NZ_BMJQ01000001.1"/>
</dbReference>
<evidence type="ECO:0000259" key="3">
    <source>
        <dbReference type="Pfam" id="PF02470"/>
    </source>
</evidence>
<dbReference type="InterPro" id="IPR003399">
    <property type="entry name" value="Mce/MlaD"/>
</dbReference>
<evidence type="ECO:0000256" key="1">
    <source>
        <dbReference type="SAM" id="Coils"/>
    </source>
</evidence>
<accession>A0A8J2YR27</accession>
<reference evidence="4" key="1">
    <citation type="journal article" date="2014" name="Int. J. Syst. Evol. Microbiol.">
        <title>Complete genome sequence of Corynebacterium casei LMG S-19264T (=DSM 44701T), isolated from a smear-ripened cheese.</title>
        <authorList>
            <consortium name="US DOE Joint Genome Institute (JGI-PGF)"/>
            <person name="Walter F."/>
            <person name="Albersmeier A."/>
            <person name="Kalinowski J."/>
            <person name="Ruckert C."/>
        </authorList>
    </citation>
    <scope>NUCLEOTIDE SEQUENCE</scope>
    <source>
        <strain evidence="4">CGMCC 1.15725</strain>
    </source>
</reference>
<keyword evidence="2" id="KW-0812">Transmembrane</keyword>
<evidence type="ECO:0000313" key="5">
    <source>
        <dbReference type="Proteomes" id="UP000646365"/>
    </source>
</evidence>
<organism evidence="4 5">
    <name type="scientific">Aliidongia dinghuensis</name>
    <dbReference type="NCBI Taxonomy" id="1867774"/>
    <lineage>
        <taxon>Bacteria</taxon>
        <taxon>Pseudomonadati</taxon>
        <taxon>Pseudomonadota</taxon>
        <taxon>Alphaproteobacteria</taxon>
        <taxon>Rhodospirillales</taxon>
        <taxon>Dongiaceae</taxon>
        <taxon>Aliidongia</taxon>
    </lineage>
</organism>
<dbReference type="EMBL" id="BMJQ01000001">
    <property type="protein sequence ID" value="GGF03363.1"/>
    <property type="molecule type" value="Genomic_DNA"/>
</dbReference>
<dbReference type="Pfam" id="PF02470">
    <property type="entry name" value="MlaD"/>
    <property type="match status" value="1"/>
</dbReference>
<keyword evidence="1" id="KW-0175">Coiled coil</keyword>
<keyword evidence="2" id="KW-1133">Transmembrane helix</keyword>
<evidence type="ECO:0000313" key="4">
    <source>
        <dbReference type="EMBL" id="GGF03363.1"/>
    </source>
</evidence>
<protein>
    <submittedName>
        <fullName evidence="4">ABC transporter substrate-binding protein</fullName>
    </submittedName>
</protein>
<reference evidence="4" key="2">
    <citation type="submission" date="2020-09" db="EMBL/GenBank/DDBJ databases">
        <authorList>
            <person name="Sun Q."/>
            <person name="Zhou Y."/>
        </authorList>
    </citation>
    <scope>NUCLEOTIDE SEQUENCE</scope>
    <source>
        <strain evidence="4">CGMCC 1.15725</strain>
    </source>
</reference>
<evidence type="ECO:0000256" key="2">
    <source>
        <dbReference type="SAM" id="Phobius"/>
    </source>
</evidence>
<sequence>METKANYVAVGAFVLAIIVVLFVSVLWVARVQFREEFHRYETFVQGPVTGLGVGAAVRLNGIEVGRVSDIAFDPDNSLQVQVGLKIKDGTPIKEDSVVSLETQGFTGVSYVEITGGGQASPLLVAKPGHHYPIIKSRPSALQQVFENAPDVMAQLVVIADRVTMLLDDKNRQAIADTLQNVAKISGAVADRQGDIQTTLSESAKAVANLNRTLTELQATLGKVDGLSDRAGLAMDSANDAVKKLEQLSNSLNAVVTDTRPQVRDFANVGLPQLTQLLSEIRTLVASLTKVSNELERDPQRFLFGDRREGFNPR</sequence>